<comment type="subcellular location">
    <subcellularLocation>
        <location evidence="1">Membrane</location>
        <topology evidence="1">Single-pass membrane protein</topology>
    </subcellularLocation>
</comment>
<evidence type="ECO:0000256" key="3">
    <source>
        <dbReference type="ARBA" id="ARBA00022527"/>
    </source>
</evidence>
<keyword evidence="5" id="KW-0808">Transferase</keyword>
<feature type="binding site" evidence="15">
    <location>
        <position position="1546"/>
    </location>
    <ligand>
        <name>ATP</name>
        <dbReference type="ChEBI" id="CHEBI:30616"/>
    </ligand>
</feature>
<feature type="compositionally biased region" description="Polar residues" evidence="16">
    <location>
        <begin position="1849"/>
        <end position="1868"/>
    </location>
</feature>
<organism evidence="19 20">
    <name type="scientific">Sphagnum jensenii</name>
    <dbReference type="NCBI Taxonomy" id="128206"/>
    <lineage>
        <taxon>Eukaryota</taxon>
        <taxon>Viridiplantae</taxon>
        <taxon>Streptophyta</taxon>
        <taxon>Embryophyta</taxon>
        <taxon>Bryophyta</taxon>
        <taxon>Sphagnophytina</taxon>
        <taxon>Sphagnopsida</taxon>
        <taxon>Sphagnales</taxon>
        <taxon>Sphagnaceae</taxon>
        <taxon>Sphagnum</taxon>
    </lineage>
</organism>
<dbReference type="InterPro" id="IPR032675">
    <property type="entry name" value="LRR_dom_sf"/>
</dbReference>
<dbReference type="InterPro" id="IPR001611">
    <property type="entry name" value="Leu-rich_rpt"/>
</dbReference>
<dbReference type="SUPFAM" id="SSF52058">
    <property type="entry name" value="L domain-like"/>
    <property type="match status" value="2"/>
</dbReference>
<dbReference type="Gene3D" id="1.10.510.10">
    <property type="entry name" value="Transferase(Phosphotransferase) domain 1"/>
    <property type="match status" value="2"/>
</dbReference>
<dbReference type="PROSITE" id="PS00108">
    <property type="entry name" value="PROTEIN_KINASE_ST"/>
    <property type="match status" value="2"/>
</dbReference>
<evidence type="ECO:0000313" key="20">
    <source>
        <dbReference type="Proteomes" id="UP001497522"/>
    </source>
</evidence>
<evidence type="ECO:0000256" key="11">
    <source>
        <dbReference type="ARBA" id="ARBA00022989"/>
    </source>
</evidence>
<feature type="domain" description="Protein kinase" evidence="18">
    <location>
        <begin position="620"/>
        <end position="898"/>
    </location>
</feature>
<feature type="domain" description="Protein kinase" evidence="18">
    <location>
        <begin position="1518"/>
        <end position="1794"/>
    </location>
</feature>
<dbReference type="Gene3D" id="2.60.120.430">
    <property type="entry name" value="Galactose-binding lectin"/>
    <property type="match status" value="3"/>
</dbReference>
<evidence type="ECO:0000256" key="4">
    <source>
        <dbReference type="ARBA" id="ARBA00022614"/>
    </source>
</evidence>
<dbReference type="InterPro" id="IPR001245">
    <property type="entry name" value="Ser-Thr/Tyr_kinase_cat_dom"/>
</dbReference>
<gene>
    <name evidence="19" type="ORF">CSSPJE1EN2_LOCUS4373</name>
</gene>
<keyword evidence="8 15" id="KW-0547">Nucleotide-binding</keyword>
<dbReference type="Gene3D" id="3.80.10.10">
    <property type="entry name" value="Ribonuclease Inhibitor"/>
    <property type="match status" value="2"/>
</dbReference>
<name>A0ABP1AFQ4_9BRYO</name>
<evidence type="ECO:0000313" key="19">
    <source>
        <dbReference type="EMBL" id="CAK9861378.1"/>
    </source>
</evidence>
<dbReference type="Pfam" id="PF07714">
    <property type="entry name" value="PK_Tyr_Ser-Thr"/>
    <property type="match status" value="2"/>
</dbReference>
<accession>A0ABP1AFQ4</accession>
<dbReference type="PANTHER" id="PTHR45631:SF68">
    <property type="entry name" value="REPEAT FAMILY PROTEIN, PUTATIVE, EXPRESSED-RELATED"/>
    <property type="match status" value="1"/>
</dbReference>
<keyword evidence="11 17" id="KW-1133">Transmembrane helix</keyword>
<feature type="binding site" evidence="15">
    <location>
        <position position="648"/>
    </location>
    <ligand>
        <name>ATP</name>
        <dbReference type="ChEBI" id="CHEBI:30616"/>
    </ligand>
</feature>
<dbReference type="Pfam" id="PF12819">
    <property type="entry name" value="Malectin_like"/>
    <property type="match status" value="2"/>
</dbReference>
<sequence length="1877" mass="205631">MGYHEKLQPDMNVMSPLRMFDVAVVVMALLSCVSVPLTLVQAQSGFISIDCGLSAAAYTDANNITWVPDTNYTFTGQNFDNVTSDTKTLQSLRYFPEGRSKDCYVLPATPDNTYMVRVFFLYVDFLGTGAPPTFDLEIEALSVGQINFTGSAENNVAAQIYSTFSAENNVQAYEGYLSATKETIYVCLARITGDPFISSLELRPLGTTNMYTIVRQGSYLFNLYHANFGSTTPIIRYPDDVYDRQWQNDTPQVNPISSFAINTTTPVDVSSPGDMVPELVMQSAESWPPGQGLNLTLPYLTSDNNNFYVAFYFAEIDPLALNETRVFDMVLNQGPSEDYYPNISVVSLAGGMYVATELVNTNVIFNSSSGSIELNPDPDSQLGPILNALELFLLTPPAPNLTNVSDALAIESVKEAFNLTSWLGDPCAHTPYDWITCTNDTIPRVEGLWLSNYNLTHTIPAAALSNLTALTELQLQNNNITGGIPFWLTSLPSLQELLLSNNNLSGTIPSALLNDKSLNLTYFGNPMLCNAIGVCPSPPSPSPISNSTLHSANVPAIVGGVVGSLFVAAAFTLVLIYVFCYKRPTTSGGGGSVLGKGQEHPGGANVAQEYSFAEVTAMTNNFKQTLGVGSFGTVCYGKLPDGQEVAAKRASPDSHQGAKEFYNEVDLLSRVHHKNLVALVEYCQENKEQILIYEYMPCGTVRESLYGTAKARNNPISWRTRLDIALNSAEGLEYLHTGCVPSIIHRDVKTSNILLSANMTAKVADFGLSKEVVNENDSHVSTVVKGTTGYLDPEYYTRQKLTDKSDVFSFGIVLLELICGRQSIDTTLSDRMAWNIGEWVKPHLEAGAINNIIDKAMGDNYKLESIWKVAEIALMSIRPFGVNRPTMRQVVSDLREAIETETSTQSYDGSSISMQTREHSNKNFLSTFSPALEAGSPPIVFVGISLQENVICTGFISIDCGLSAAGYTDANNITWVPDTNYTFTGQNFDLAKSDTKTLQSLRYFPEGRSKDCYVLPAIQSSTYMVRVSFLYVDFLGTGAPPTFDLEIEALFVRQLDFTGSAENSVQEYEAYLFATKDTIYVCLARNTGDPFISSLELRPLDTATMYTVVQQGSYLFNIYHANFGGSTPIIRYPYDVYDRQWQNDVPQVNPISSFGINTPTLVNVSNVVDMVPELVMQSAESWPRGQGLNLTLPYVTSDNRNYYVAFYFAEIDPLAQNQTRVFDLVLNQGPSEDYYFNISVVSLAGGMYMAWEAVGTNVTFNSSSGSIRLIPHADSQLGPILNALELFQLMPPAPNLTFVSDALAIESVKEAFNLTSWLGDPCAYTPYDWITCTNDAIPRVETLKLSNYNLTGTIPAAALSNLTALTQLQLQNNNIMGEIPVWLASLPSLEELLLSNNNLSGTVPSALLNEKNLTLEDTGNPLLCNVTGGCPSFSPPTPSPISNSTNHNTNMVAIVGGVVGGMFVAVAITLTLIYVFCYKRPTKLGGGGGPVLGKGQEHPGGANFAQEYSLAEVIAMTNNFKRTLGEGSFGTVFYGKLPDGQEVAVKRASRNSQQGAKEFYNEVDLLSRVHHKNLVALVGYCQEGKEQILIYEYMPGGTVRESLYGKTTWKTLNWRTRLDIALNAAEGLEYLHTGCVPAIIHRDVKSSNILLSANMTAKVADFGLSKAVLNENVSHVSTVVKGTTGYLDPEYYTRQKLTDKSDVFSFGIVLLELICGRQSIDTTLSDRMAWNIGEWVKPHLEAGDINSIIDKAMGDNYKLESIWKVAEIAVMSIQLRGVNRPTMREVVSDLREAIEMETSMQSYDGSSISMQSDPSFAPTIARPTTATTMARFNTNNHHIPGSNPHVRYMSSSSETDNLQTNFPSSSSPDIMGMPYAR</sequence>
<evidence type="ECO:0000256" key="17">
    <source>
        <dbReference type="SAM" id="Phobius"/>
    </source>
</evidence>
<comment type="catalytic activity">
    <reaction evidence="13">
        <text>L-threonyl-[protein] + ATP = O-phospho-L-threonyl-[protein] + ADP + H(+)</text>
        <dbReference type="Rhea" id="RHEA:46608"/>
        <dbReference type="Rhea" id="RHEA-COMP:11060"/>
        <dbReference type="Rhea" id="RHEA-COMP:11605"/>
        <dbReference type="ChEBI" id="CHEBI:15378"/>
        <dbReference type="ChEBI" id="CHEBI:30013"/>
        <dbReference type="ChEBI" id="CHEBI:30616"/>
        <dbReference type="ChEBI" id="CHEBI:61977"/>
        <dbReference type="ChEBI" id="CHEBI:456216"/>
        <dbReference type="EC" id="2.7.11.1"/>
    </reaction>
</comment>
<evidence type="ECO:0000256" key="13">
    <source>
        <dbReference type="ARBA" id="ARBA00047899"/>
    </source>
</evidence>
<dbReference type="InterPro" id="IPR011009">
    <property type="entry name" value="Kinase-like_dom_sf"/>
</dbReference>
<dbReference type="PROSITE" id="PS51257">
    <property type="entry name" value="PROKAR_LIPOPROTEIN"/>
    <property type="match status" value="1"/>
</dbReference>
<evidence type="ECO:0000256" key="2">
    <source>
        <dbReference type="ARBA" id="ARBA00012513"/>
    </source>
</evidence>
<keyword evidence="20" id="KW-1185">Reference proteome</keyword>
<dbReference type="InterPro" id="IPR000719">
    <property type="entry name" value="Prot_kinase_dom"/>
</dbReference>
<keyword evidence="12 17" id="KW-0472">Membrane</keyword>
<evidence type="ECO:0000256" key="12">
    <source>
        <dbReference type="ARBA" id="ARBA00023136"/>
    </source>
</evidence>
<feature type="transmembrane region" description="Helical" evidence="17">
    <location>
        <begin position="1452"/>
        <end position="1476"/>
    </location>
</feature>
<dbReference type="InterPro" id="IPR008271">
    <property type="entry name" value="Ser/Thr_kinase_AS"/>
</dbReference>
<dbReference type="PROSITE" id="PS00107">
    <property type="entry name" value="PROTEIN_KINASE_ATP"/>
    <property type="match status" value="2"/>
</dbReference>
<dbReference type="SMART" id="SM00369">
    <property type="entry name" value="LRR_TYP"/>
    <property type="match status" value="4"/>
</dbReference>
<proteinExistence type="predicted"/>
<reference evidence="19" key="1">
    <citation type="submission" date="2024-03" db="EMBL/GenBank/DDBJ databases">
        <authorList>
            <consortium name="ELIXIR-Norway"/>
            <consortium name="Elixir Norway"/>
        </authorList>
    </citation>
    <scope>NUCLEOTIDE SEQUENCE</scope>
</reference>
<keyword evidence="4" id="KW-0433">Leucine-rich repeat</keyword>
<evidence type="ECO:0000256" key="8">
    <source>
        <dbReference type="ARBA" id="ARBA00022741"/>
    </source>
</evidence>
<evidence type="ECO:0000256" key="14">
    <source>
        <dbReference type="ARBA" id="ARBA00048679"/>
    </source>
</evidence>
<dbReference type="SMART" id="SM00220">
    <property type="entry name" value="S_TKc"/>
    <property type="match status" value="2"/>
</dbReference>
<dbReference type="PANTHER" id="PTHR45631">
    <property type="entry name" value="OS07G0107800 PROTEIN-RELATED"/>
    <property type="match status" value="1"/>
</dbReference>
<evidence type="ECO:0000256" key="16">
    <source>
        <dbReference type="SAM" id="MobiDB-lite"/>
    </source>
</evidence>
<evidence type="ECO:0000256" key="1">
    <source>
        <dbReference type="ARBA" id="ARBA00004167"/>
    </source>
</evidence>
<keyword evidence="9" id="KW-0418">Kinase</keyword>
<keyword evidence="6 17" id="KW-0812">Transmembrane</keyword>
<keyword evidence="7" id="KW-0677">Repeat</keyword>
<dbReference type="Pfam" id="PF13855">
    <property type="entry name" value="LRR_8"/>
    <property type="match status" value="2"/>
</dbReference>
<evidence type="ECO:0000259" key="18">
    <source>
        <dbReference type="PROSITE" id="PS50011"/>
    </source>
</evidence>
<keyword evidence="3" id="KW-0723">Serine/threonine-protein kinase</keyword>
<protein>
    <recommendedName>
        <fullName evidence="2">non-specific serine/threonine protein kinase</fullName>
        <ecNumber evidence="2">2.7.11.1</ecNumber>
    </recommendedName>
</protein>
<dbReference type="EC" id="2.7.11.1" evidence="2"/>
<feature type="region of interest" description="Disordered" evidence="16">
    <location>
        <begin position="1836"/>
        <end position="1877"/>
    </location>
</feature>
<dbReference type="InterPro" id="IPR024788">
    <property type="entry name" value="Malectin-like_Carb-bd_dom"/>
</dbReference>
<comment type="catalytic activity">
    <reaction evidence="14">
        <text>L-seryl-[protein] + ATP = O-phospho-L-seryl-[protein] + ADP + H(+)</text>
        <dbReference type="Rhea" id="RHEA:17989"/>
        <dbReference type="Rhea" id="RHEA-COMP:9863"/>
        <dbReference type="Rhea" id="RHEA-COMP:11604"/>
        <dbReference type="ChEBI" id="CHEBI:15378"/>
        <dbReference type="ChEBI" id="CHEBI:29999"/>
        <dbReference type="ChEBI" id="CHEBI:30616"/>
        <dbReference type="ChEBI" id="CHEBI:83421"/>
        <dbReference type="ChEBI" id="CHEBI:456216"/>
        <dbReference type="EC" id="2.7.11.1"/>
    </reaction>
</comment>
<evidence type="ECO:0000256" key="6">
    <source>
        <dbReference type="ARBA" id="ARBA00022692"/>
    </source>
</evidence>
<dbReference type="Proteomes" id="UP001497522">
    <property type="component" value="Chromosome 12"/>
</dbReference>
<dbReference type="EMBL" id="OZ023713">
    <property type="protein sequence ID" value="CAK9861378.1"/>
    <property type="molecule type" value="Genomic_DNA"/>
</dbReference>
<dbReference type="Gene3D" id="3.30.200.20">
    <property type="entry name" value="Phosphorylase Kinase, domain 1"/>
    <property type="match status" value="2"/>
</dbReference>
<evidence type="ECO:0000256" key="15">
    <source>
        <dbReference type="PROSITE-ProRule" id="PRU10141"/>
    </source>
</evidence>
<evidence type="ECO:0000256" key="5">
    <source>
        <dbReference type="ARBA" id="ARBA00022679"/>
    </source>
</evidence>
<keyword evidence="10 15" id="KW-0067">ATP-binding</keyword>
<feature type="transmembrane region" description="Helical" evidence="17">
    <location>
        <begin position="556"/>
        <end position="580"/>
    </location>
</feature>
<dbReference type="InterPro" id="IPR017441">
    <property type="entry name" value="Protein_kinase_ATP_BS"/>
</dbReference>
<evidence type="ECO:0000256" key="7">
    <source>
        <dbReference type="ARBA" id="ARBA00022737"/>
    </source>
</evidence>
<evidence type="ECO:0000256" key="10">
    <source>
        <dbReference type="ARBA" id="ARBA00022840"/>
    </source>
</evidence>
<dbReference type="CDD" id="cd14066">
    <property type="entry name" value="STKc_IRAK"/>
    <property type="match status" value="1"/>
</dbReference>
<dbReference type="SUPFAM" id="SSF56112">
    <property type="entry name" value="Protein kinase-like (PK-like)"/>
    <property type="match status" value="2"/>
</dbReference>
<dbReference type="InterPro" id="IPR003591">
    <property type="entry name" value="Leu-rich_rpt_typical-subtyp"/>
</dbReference>
<evidence type="ECO:0000256" key="9">
    <source>
        <dbReference type="ARBA" id="ARBA00022777"/>
    </source>
</evidence>
<dbReference type="PROSITE" id="PS50011">
    <property type="entry name" value="PROTEIN_KINASE_DOM"/>
    <property type="match status" value="2"/>
</dbReference>